<dbReference type="AlphaFoldDB" id="A0A443R192"/>
<gene>
    <name evidence="1" type="ORF">B4U79_17731</name>
</gene>
<reference evidence="1 2" key="1">
    <citation type="journal article" date="2018" name="Gigascience">
        <title>Genomes of trombidid mites reveal novel predicted allergens and laterally-transferred genes associated with secondary metabolism.</title>
        <authorList>
            <person name="Dong X."/>
            <person name="Chaisiri K."/>
            <person name="Xia D."/>
            <person name="Armstrong S.D."/>
            <person name="Fang Y."/>
            <person name="Donnelly M.J."/>
            <person name="Kadowaki T."/>
            <person name="McGarry J.W."/>
            <person name="Darby A.C."/>
            <person name="Makepeace B.L."/>
        </authorList>
    </citation>
    <scope>NUCLEOTIDE SEQUENCE [LARGE SCALE GENOMIC DNA]</scope>
    <source>
        <strain evidence="1">UoL-WK</strain>
    </source>
</reference>
<dbReference type="GO" id="GO:0008080">
    <property type="term" value="F:N-acetyltransferase activity"/>
    <property type="evidence" value="ECO:0007669"/>
    <property type="project" value="TreeGrafter"/>
</dbReference>
<dbReference type="OrthoDB" id="2115692at2759"/>
<dbReference type="Proteomes" id="UP000285301">
    <property type="component" value="Unassembled WGS sequence"/>
</dbReference>
<accession>A0A443R192</accession>
<dbReference type="EMBL" id="NCKU01002693">
    <property type="protein sequence ID" value="RWS09008.1"/>
    <property type="molecule type" value="Genomic_DNA"/>
</dbReference>
<name>A0A443R192_9ACAR</name>
<keyword evidence="2" id="KW-1185">Reference proteome</keyword>
<evidence type="ECO:0000313" key="1">
    <source>
        <dbReference type="EMBL" id="RWS09008.1"/>
    </source>
</evidence>
<dbReference type="PANTHER" id="PTHR20905">
    <property type="entry name" value="N-ACETYLTRANSFERASE-RELATED"/>
    <property type="match status" value="1"/>
</dbReference>
<protein>
    <recommendedName>
        <fullName evidence="3">N-acetyltransferase domain-containing protein</fullName>
    </recommendedName>
</protein>
<dbReference type="Gene3D" id="3.40.630.30">
    <property type="match status" value="1"/>
</dbReference>
<organism evidence="1 2">
    <name type="scientific">Dinothrombium tinctorium</name>
    <dbReference type="NCBI Taxonomy" id="1965070"/>
    <lineage>
        <taxon>Eukaryota</taxon>
        <taxon>Metazoa</taxon>
        <taxon>Ecdysozoa</taxon>
        <taxon>Arthropoda</taxon>
        <taxon>Chelicerata</taxon>
        <taxon>Arachnida</taxon>
        <taxon>Acari</taxon>
        <taxon>Acariformes</taxon>
        <taxon>Trombidiformes</taxon>
        <taxon>Prostigmata</taxon>
        <taxon>Anystina</taxon>
        <taxon>Parasitengona</taxon>
        <taxon>Trombidioidea</taxon>
        <taxon>Trombidiidae</taxon>
        <taxon>Dinothrombium</taxon>
    </lineage>
</organism>
<dbReference type="CDD" id="cd04301">
    <property type="entry name" value="NAT_SF"/>
    <property type="match status" value="1"/>
</dbReference>
<evidence type="ECO:0008006" key="3">
    <source>
        <dbReference type="Google" id="ProtNLM"/>
    </source>
</evidence>
<dbReference type="PANTHER" id="PTHR20905:SF1">
    <property type="entry name" value="AT07410P-RELATED"/>
    <property type="match status" value="1"/>
</dbReference>
<dbReference type="SUPFAM" id="SSF55729">
    <property type="entry name" value="Acyl-CoA N-acyltransferases (Nat)"/>
    <property type="match status" value="1"/>
</dbReference>
<dbReference type="InterPro" id="IPR016181">
    <property type="entry name" value="Acyl_CoA_acyltransferase"/>
</dbReference>
<proteinExistence type="predicted"/>
<comment type="caution">
    <text evidence="1">The sequence shown here is derived from an EMBL/GenBank/DDBJ whole genome shotgun (WGS) entry which is preliminary data.</text>
</comment>
<evidence type="ECO:0000313" key="2">
    <source>
        <dbReference type="Proteomes" id="UP000285301"/>
    </source>
</evidence>
<sequence>MDVNKFRIRFLTDNDVQETIKLFANTYCAREPVVRFLTQNIGYNFSAEKYVSKSKVHQKLSIVCEDVSKPIGEQIVGAQLYSGLKLKFNSSIDKHDVIELITHNLISEWIRLHPEFKFEELIEKVFHLGGIAIKDEYENFGIGTKLIMESLNCAKQRGFQIALLEASGYKTQKIFGEKLKFKEMNSIVYDKFEIDGRRVFKGLKSPQKIIVYEKYLDSL</sequence>
<dbReference type="STRING" id="1965070.A0A443R192"/>